<accession>A0A1W1WQQ3</accession>
<reference evidence="2" key="1">
    <citation type="submission" date="2017-04" db="EMBL/GenBank/DDBJ databases">
        <authorList>
            <person name="Varghese N."/>
            <person name="Submissions S."/>
        </authorList>
    </citation>
    <scope>NUCLEOTIDE SEQUENCE [LARGE SCALE GENOMIC DNA]</scope>
    <source>
        <strain evidence="2">DSM 16512</strain>
    </source>
</reference>
<dbReference type="STRING" id="1069081.SAMN05660197_0391"/>
<organism evidence="1 2">
    <name type="scientific">Nitratiruptor tergarcus DSM 16512</name>
    <dbReference type="NCBI Taxonomy" id="1069081"/>
    <lineage>
        <taxon>Bacteria</taxon>
        <taxon>Pseudomonadati</taxon>
        <taxon>Campylobacterota</taxon>
        <taxon>Epsilonproteobacteria</taxon>
        <taxon>Nautiliales</taxon>
        <taxon>Nitratiruptoraceae</taxon>
        <taxon>Nitratiruptor</taxon>
    </lineage>
</organism>
<sequence length="117" mass="13738">MRQQGFSLLEKQILALHYNGSYITNFEFQQLAQEIGIDLDLADREKMLKTLLKKAMEENKMVQLIAAFTKLLNSRIQEYTTLANRYPYAQDIIGSYIQKTRATLMLLQQRARMNPYE</sequence>
<keyword evidence="2" id="KW-1185">Reference proteome</keyword>
<evidence type="ECO:0000313" key="1">
    <source>
        <dbReference type="EMBL" id="SMC08634.1"/>
    </source>
</evidence>
<dbReference type="RefSeq" id="WP_084274907.1">
    <property type="nucleotide sequence ID" value="NZ_AP026671.1"/>
</dbReference>
<protein>
    <submittedName>
        <fullName evidence="1">Uncharacterized protein</fullName>
    </submittedName>
</protein>
<proteinExistence type="predicted"/>
<dbReference type="OrthoDB" id="5334039at2"/>
<dbReference type="EMBL" id="FWWZ01000001">
    <property type="protein sequence ID" value="SMC08634.1"/>
    <property type="molecule type" value="Genomic_DNA"/>
</dbReference>
<gene>
    <name evidence="1" type="ORF">SAMN05660197_0391</name>
</gene>
<evidence type="ECO:0000313" key="2">
    <source>
        <dbReference type="Proteomes" id="UP000192602"/>
    </source>
</evidence>
<dbReference type="AlphaFoldDB" id="A0A1W1WQQ3"/>
<name>A0A1W1WQQ3_9BACT</name>
<dbReference type="Proteomes" id="UP000192602">
    <property type="component" value="Unassembled WGS sequence"/>
</dbReference>